<dbReference type="Gene3D" id="3.20.20.80">
    <property type="entry name" value="Glycosidases"/>
    <property type="match status" value="1"/>
</dbReference>
<evidence type="ECO:0000313" key="3">
    <source>
        <dbReference type="Proteomes" id="UP000245959"/>
    </source>
</evidence>
<keyword evidence="1" id="KW-0732">Signal</keyword>
<keyword evidence="3" id="KW-1185">Reference proteome</keyword>
<evidence type="ECO:0000313" key="2">
    <source>
        <dbReference type="EMBL" id="PVY44874.1"/>
    </source>
</evidence>
<dbReference type="GO" id="GO:0004553">
    <property type="term" value="F:hydrolase activity, hydrolyzing O-glycosyl compounds"/>
    <property type="evidence" value="ECO:0007669"/>
    <property type="project" value="TreeGrafter"/>
</dbReference>
<dbReference type="AlphaFoldDB" id="A0A2U1B876"/>
<proteinExistence type="predicted"/>
<dbReference type="InterPro" id="IPR051923">
    <property type="entry name" value="Glycosyl_Hydrolase_39"/>
</dbReference>
<sequence>MKRLLFSGLLAAATLTLTAADSPYGVCAHLNRMPPEEMKQELAGIARTGIGFVRTDLDWSQVEPEPGKWNFTRWDALVGEAGRQGVKVLPILGGELPAHGKPPFRNLERWLNYVERCVSRYKGRIDCYEVINEADCDRPWGEKPDPANYAALLQATYRTIKKADPRARVLFTGVSDFGRPMEFVEGVFRAGAGDSFDVMNFHPYQWRNVPESQLPLRIRDLKALMKKYGIDKPVWITEIGNSSAPDRFLLARETVPPALKKLGFSPERDTVGVIADDRTLFHTGRIDDYLPEWKRRRQLTFDELRTVPVADCPILALPGREGFPASQIGAVAEYVRRGGTLILPGGFPFYFDFRESETPGLFRTVQIDGQLLPQLHLGQEAFWLKPGVPRTTAATEAGEEFPGLVLTHRPGMRFLNGANLKGNDRLIPIAYGVNGNYRMPIAALYRLDSNLRGNIIVAVDAAGTDSVTEKEQAQLLPREYLLALSEGVQKVFNYRFRAGEWNRGREAHFGIVRRDFSDKPAQKAYAALIRNCPPGSSRPEITSYGNIRQARWSRPDGVEVTALWTVHGIQTFQPEGGIPYRVETWDGAPQLPGKGPLRVTPSILYLIGTGRQYHAPSM</sequence>
<dbReference type="Proteomes" id="UP000245959">
    <property type="component" value="Unassembled WGS sequence"/>
</dbReference>
<organism evidence="2 3">
    <name type="scientific">Victivallis vadensis</name>
    <dbReference type="NCBI Taxonomy" id="172901"/>
    <lineage>
        <taxon>Bacteria</taxon>
        <taxon>Pseudomonadati</taxon>
        <taxon>Lentisphaerota</taxon>
        <taxon>Lentisphaeria</taxon>
        <taxon>Victivallales</taxon>
        <taxon>Victivallaceae</taxon>
        <taxon>Victivallis</taxon>
    </lineage>
</organism>
<reference evidence="2 3" key="1">
    <citation type="submission" date="2018-04" db="EMBL/GenBank/DDBJ databases">
        <title>Genomic Encyclopedia of Type Strains, Phase IV (KMG-IV): sequencing the most valuable type-strain genomes for metagenomic binning, comparative biology and taxonomic classification.</title>
        <authorList>
            <person name="Goeker M."/>
        </authorList>
    </citation>
    <scope>NUCLEOTIDE SEQUENCE [LARGE SCALE GENOMIC DNA]</scope>
    <source>
        <strain evidence="2 3">DSM 14823</strain>
    </source>
</reference>
<gene>
    <name evidence="2" type="ORF">C8D82_10416</name>
</gene>
<comment type="caution">
    <text evidence="2">The sequence shown here is derived from an EMBL/GenBank/DDBJ whole genome shotgun (WGS) entry which is preliminary data.</text>
</comment>
<dbReference type="OrthoDB" id="9800974at2"/>
<feature type="chain" id="PRO_5015464015" evidence="1">
    <location>
        <begin position="20"/>
        <end position="618"/>
    </location>
</feature>
<protein>
    <submittedName>
        <fullName evidence="2">Beta-galactosidase-like protein</fullName>
    </submittedName>
</protein>
<feature type="signal peptide" evidence="1">
    <location>
        <begin position="1"/>
        <end position="19"/>
    </location>
</feature>
<dbReference type="EMBL" id="QEKH01000004">
    <property type="protein sequence ID" value="PVY44874.1"/>
    <property type="molecule type" value="Genomic_DNA"/>
</dbReference>
<dbReference type="PANTHER" id="PTHR12631">
    <property type="entry name" value="ALPHA-L-IDURONIDASE"/>
    <property type="match status" value="1"/>
</dbReference>
<accession>A0A2U1B876</accession>
<evidence type="ECO:0000256" key="1">
    <source>
        <dbReference type="SAM" id="SignalP"/>
    </source>
</evidence>
<dbReference type="GeneID" id="78294188"/>
<dbReference type="SUPFAM" id="SSF51445">
    <property type="entry name" value="(Trans)glycosidases"/>
    <property type="match status" value="1"/>
</dbReference>
<dbReference type="PANTHER" id="PTHR12631:SF10">
    <property type="entry name" value="BETA-XYLOSIDASE-LIKE PROTEIN-RELATED"/>
    <property type="match status" value="1"/>
</dbReference>
<name>A0A2U1B876_9BACT</name>
<dbReference type="InterPro" id="IPR017853">
    <property type="entry name" value="GH"/>
</dbReference>
<dbReference type="RefSeq" id="WP_116882869.1">
    <property type="nucleotide sequence ID" value="NZ_CABMMC010000043.1"/>
</dbReference>